<keyword evidence="2" id="KW-1185">Reference proteome</keyword>
<evidence type="ECO:0000313" key="1">
    <source>
        <dbReference type="EMBL" id="KAL2749664.1"/>
    </source>
</evidence>
<feature type="non-terminal residue" evidence="1">
    <location>
        <position position="106"/>
    </location>
</feature>
<dbReference type="EMBL" id="JAYRBN010000026">
    <property type="protein sequence ID" value="KAL2749664.1"/>
    <property type="molecule type" value="Genomic_DNA"/>
</dbReference>
<dbReference type="Proteomes" id="UP001607303">
    <property type="component" value="Unassembled WGS sequence"/>
</dbReference>
<reference evidence="1 2" key="1">
    <citation type="journal article" date="2024" name="Ann. Entomol. Soc. Am.">
        <title>Genomic analyses of the southern and eastern yellowjacket wasps (Hymenoptera: Vespidae) reveal evolutionary signatures of social life.</title>
        <authorList>
            <person name="Catto M.A."/>
            <person name="Caine P.B."/>
            <person name="Orr S.E."/>
            <person name="Hunt B.G."/>
            <person name="Goodisman M.A.D."/>
        </authorList>
    </citation>
    <scope>NUCLEOTIDE SEQUENCE [LARGE SCALE GENOMIC DNA]</scope>
    <source>
        <strain evidence="1">232</strain>
        <tissue evidence="1">Head and thorax</tissue>
    </source>
</reference>
<name>A0ABD2CWX7_VESMC</name>
<feature type="non-terminal residue" evidence="1">
    <location>
        <position position="1"/>
    </location>
</feature>
<evidence type="ECO:0000313" key="2">
    <source>
        <dbReference type="Proteomes" id="UP001607303"/>
    </source>
</evidence>
<accession>A0ABD2CWX7</accession>
<protein>
    <submittedName>
        <fullName evidence="1">Uncharacterized protein</fullName>
    </submittedName>
</protein>
<comment type="caution">
    <text evidence="1">The sequence shown here is derived from an EMBL/GenBank/DDBJ whole genome shotgun (WGS) entry which is preliminary data.</text>
</comment>
<organism evidence="1 2">
    <name type="scientific">Vespula maculifrons</name>
    <name type="common">Eastern yellow jacket</name>
    <name type="synonym">Wasp</name>
    <dbReference type="NCBI Taxonomy" id="7453"/>
    <lineage>
        <taxon>Eukaryota</taxon>
        <taxon>Metazoa</taxon>
        <taxon>Ecdysozoa</taxon>
        <taxon>Arthropoda</taxon>
        <taxon>Hexapoda</taxon>
        <taxon>Insecta</taxon>
        <taxon>Pterygota</taxon>
        <taxon>Neoptera</taxon>
        <taxon>Endopterygota</taxon>
        <taxon>Hymenoptera</taxon>
        <taxon>Apocrita</taxon>
        <taxon>Aculeata</taxon>
        <taxon>Vespoidea</taxon>
        <taxon>Vespidae</taxon>
        <taxon>Vespinae</taxon>
        <taxon>Vespula</taxon>
    </lineage>
</organism>
<sequence length="106" mass="12172">VKYSLGLVRGECELCERKNFAFDREGIVDTRIFRGSSDLLRCRNRGPLGGTRCAIDIDERWNGNDYALHRYPRVTSGQRTLRLPWLLSRSRVQNRGVITTTKSSGR</sequence>
<proteinExistence type="predicted"/>
<dbReference type="AlphaFoldDB" id="A0ABD2CWX7"/>
<gene>
    <name evidence="1" type="ORF">V1477_001735</name>
</gene>